<feature type="disulfide bond" evidence="12">
    <location>
        <begin position="261"/>
        <end position="276"/>
    </location>
</feature>
<evidence type="ECO:0000256" key="2">
    <source>
        <dbReference type="ARBA" id="ARBA00009939"/>
    </source>
</evidence>
<keyword evidence="15" id="KW-0732">Signal</keyword>
<feature type="disulfide bond" evidence="12">
    <location>
        <begin position="171"/>
        <end position="189"/>
    </location>
</feature>
<keyword evidence="9" id="KW-0168">Coated pit</keyword>
<feature type="disulfide bond" evidence="12">
    <location>
        <begin position="183"/>
        <end position="198"/>
    </location>
</feature>
<dbReference type="InterPro" id="IPR002172">
    <property type="entry name" value="LDrepeatLR_classA_rpt"/>
</dbReference>
<protein>
    <submittedName>
        <fullName evidence="17">Low-density lipoprotein receptor-related like protein</fullName>
    </submittedName>
</protein>
<dbReference type="PANTHER" id="PTHR24270:SF61">
    <property type="entry name" value="EGF-LIKE DOMAIN-CONTAINING PROTEIN"/>
    <property type="match status" value="1"/>
</dbReference>
<comment type="caution">
    <text evidence="12">Lacks conserved residue(s) required for the propagation of feature annotation.</text>
</comment>
<evidence type="ECO:0000256" key="14">
    <source>
        <dbReference type="SAM" id="Phobius"/>
    </source>
</evidence>
<feature type="domain" description="CUB" evidence="16">
    <location>
        <begin position="38"/>
        <end position="157"/>
    </location>
</feature>
<accession>A0A8T0F500</accession>
<evidence type="ECO:0000256" key="9">
    <source>
        <dbReference type="ARBA" id="ARBA00023176"/>
    </source>
</evidence>
<keyword evidence="5" id="KW-0677">Repeat</keyword>
<keyword evidence="3" id="KW-0254">Endocytosis</keyword>
<evidence type="ECO:0000259" key="16">
    <source>
        <dbReference type="PROSITE" id="PS01180"/>
    </source>
</evidence>
<keyword evidence="17" id="KW-0449">Lipoprotein</keyword>
<evidence type="ECO:0000256" key="3">
    <source>
        <dbReference type="ARBA" id="ARBA00022583"/>
    </source>
</evidence>
<dbReference type="Gene3D" id="2.60.120.290">
    <property type="entry name" value="Spermadhesin, CUB domain"/>
    <property type="match status" value="1"/>
</dbReference>
<name>A0A8T0F500_ARGBR</name>
<dbReference type="PROSITE" id="PS01209">
    <property type="entry name" value="LDLRA_1"/>
    <property type="match status" value="2"/>
</dbReference>
<reference evidence="17" key="1">
    <citation type="journal article" date="2020" name="bioRxiv">
        <title>Chromosome-level reference genome of the European wasp spider Argiope bruennichi: a resource for studies on range expansion and evolutionary adaptation.</title>
        <authorList>
            <person name="Sheffer M.M."/>
            <person name="Hoppe A."/>
            <person name="Krehenwinkel H."/>
            <person name="Uhl G."/>
            <person name="Kuss A.W."/>
            <person name="Jensen L."/>
            <person name="Jensen C."/>
            <person name="Gillespie R.G."/>
            <person name="Hoff K.J."/>
            <person name="Prost S."/>
        </authorList>
    </citation>
    <scope>NUCLEOTIDE SEQUENCE</scope>
</reference>
<evidence type="ECO:0000313" key="17">
    <source>
        <dbReference type="EMBL" id="KAF8786284.1"/>
    </source>
</evidence>
<feature type="chain" id="PRO_5035723229" evidence="15">
    <location>
        <begin position="21"/>
        <end position="591"/>
    </location>
</feature>
<feature type="disulfide bond" evidence="12">
    <location>
        <begin position="202"/>
        <end position="214"/>
    </location>
</feature>
<comment type="similarity">
    <text evidence="2">Belongs to the LDLR family.</text>
</comment>
<keyword evidence="6 14" id="KW-1133">Transmembrane helix</keyword>
<evidence type="ECO:0000256" key="8">
    <source>
        <dbReference type="ARBA" id="ARBA00023157"/>
    </source>
</evidence>
<feature type="transmembrane region" description="Helical" evidence="14">
    <location>
        <begin position="360"/>
        <end position="385"/>
    </location>
</feature>
<evidence type="ECO:0000256" key="6">
    <source>
        <dbReference type="ARBA" id="ARBA00022989"/>
    </source>
</evidence>
<dbReference type="SUPFAM" id="SSF57424">
    <property type="entry name" value="LDL receptor-like module"/>
    <property type="match status" value="4"/>
</dbReference>
<dbReference type="PROSITE" id="PS01180">
    <property type="entry name" value="CUB"/>
    <property type="match status" value="1"/>
</dbReference>
<evidence type="ECO:0000256" key="1">
    <source>
        <dbReference type="ARBA" id="ARBA00004167"/>
    </source>
</evidence>
<keyword evidence="8 12" id="KW-1015">Disulfide bond</keyword>
<dbReference type="AlphaFoldDB" id="A0A8T0F500"/>
<evidence type="ECO:0000256" key="7">
    <source>
        <dbReference type="ARBA" id="ARBA00023136"/>
    </source>
</evidence>
<reference evidence="17" key="2">
    <citation type="submission" date="2020-06" db="EMBL/GenBank/DDBJ databases">
        <authorList>
            <person name="Sheffer M."/>
        </authorList>
    </citation>
    <scope>NUCLEOTIDE SEQUENCE</scope>
</reference>
<keyword evidence="7 14" id="KW-0472">Membrane</keyword>
<dbReference type="Gene3D" id="4.10.400.10">
    <property type="entry name" value="Low-density Lipoprotein Receptor"/>
    <property type="match status" value="4"/>
</dbReference>
<evidence type="ECO:0000256" key="12">
    <source>
        <dbReference type="PROSITE-ProRule" id="PRU00124"/>
    </source>
</evidence>
<evidence type="ECO:0000256" key="15">
    <source>
        <dbReference type="SAM" id="SignalP"/>
    </source>
</evidence>
<feature type="disulfide bond" evidence="12">
    <location>
        <begin position="299"/>
        <end position="314"/>
    </location>
</feature>
<feature type="disulfide bond" evidence="12">
    <location>
        <begin position="328"/>
        <end position="346"/>
    </location>
</feature>
<dbReference type="SMART" id="SM00192">
    <property type="entry name" value="LDLa"/>
    <property type="match status" value="5"/>
</dbReference>
<dbReference type="Pfam" id="PF00431">
    <property type="entry name" value="CUB"/>
    <property type="match status" value="1"/>
</dbReference>
<feature type="disulfide bond" evidence="11">
    <location>
        <begin position="38"/>
        <end position="65"/>
    </location>
</feature>
<feature type="signal peptide" evidence="15">
    <location>
        <begin position="1"/>
        <end position="20"/>
    </location>
</feature>
<dbReference type="CDD" id="cd00112">
    <property type="entry name" value="LDLa"/>
    <property type="match status" value="5"/>
</dbReference>
<dbReference type="SMART" id="SM00042">
    <property type="entry name" value="CUB"/>
    <property type="match status" value="1"/>
</dbReference>
<dbReference type="InterPro" id="IPR000859">
    <property type="entry name" value="CUB_dom"/>
</dbReference>
<dbReference type="GO" id="GO:0005905">
    <property type="term" value="C:clathrin-coated pit"/>
    <property type="evidence" value="ECO:0007669"/>
    <property type="project" value="UniProtKB-KW"/>
</dbReference>
<dbReference type="GO" id="GO:0006897">
    <property type="term" value="P:endocytosis"/>
    <property type="evidence" value="ECO:0007669"/>
    <property type="project" value="UniProtKB-KW"/>
</dbReference>
<keyword evidence="4 14" id="KW-0812">Transmembrane</keyword>
<comment type="subcellular location">
    <subcellularLocation>
        <location evidence="10">Membrane</location>
        <location evidence="10">Coated pit</location>
    </subcellularLocation>
    <subcellularLocation>
        <location evidence="1">Membrane</location>
        <topology evidence="1">Single-pass membrane protein</topology>
    </subcellularLocation>
</comment>
<feature type="compositionally biased region" description="Basic residues" evidence="13">
    <location>
        <begin position="443"/>
        <end position="454"/>
    </location>
</feature>
<evidence type="ECO:0000313" key="18">
    <source>
        <dbReference type="Proteomes" id="UP000807504"/>
    </source>
</evidence>
<evidence type="ECO:0000256" key="5">
    <source>
        <dbReference type="ARBA" id="ARBA00022737"/>
    </source>
</evidence>
<dbReference type="Proteomes" id="UP000807504">
    <property type="component" value="Unassembled WGS sequence"/>
</dbReference>
<proteinExistence type="inferred from homology"/>
<evidence type="ECO:0000256" key="4">
    <source>
        <dbReference type="ARBA" id="ARBA00022692"/>
    </source>
</evidence>
<gene>
    <name evidence="17" type="ORF">HNY73_008017</name>
</gene>
<keyword evidence="17" id="KW-0675">Receptor</keyword>
<feature type="disulfide bond" evidence="12">
    <location>
        <begin position="221"/>
        <end position="236"/>
    </location>
</feature>
<feature type="region of interest" description="Disordered" evidence="13">
    <location>
        <begin position="443"/>
        <end position="482"/>
    </location>
</feature>
<feature type="disulfide bond" evidence="12">
    <location>
        <begin position="340"/>
        <end position="355"/>
    </location>
</feature>
<dbReference type="PRINTS" id="PR00261">
    <property type="entry name" value="LDLRECEPTOR"/>
</dbReference>
<evidence type="ECO:0000256" key="11">
    <source>
        <dbReference type="PROSITE-ProRule" id="PRU00059"/>
    </source>
</evidence>
<dbReference type="InterPro" id="IPR050685">
    <property type="entry name" value="LDLR"/>
</dbReference>
<dbReference type="PANTHER" id="PTHR24270">
    <property type="entry name" value="LOW-DENSITY LIPOPROTEIN RECEPTOR-RELATED"/>
    <property type="match status" value="1"/>
</dbReference>
<dbReference type="InterPro" id="IPR035914">
    <property type="entry name" value="Sperma_CUB_dom_sf"/>
</dbReference>
<keyword evidence="18" id="KW-1185">Reference proteome</keyword>
<dbReference type="EMBL" id="JABXBU010000015">
    <property type="protein sequence ID" value="KAF8786284.1"/>
    <property type="molecule type" value="Genomic_DNA"/>
</dbReference>
<dbReference type="SUPFAM" id="SSF49854">
    <property type="entry name" value="Spermadhesin, CUB domain"/>
    <property type="match status" value="1"/>
</dbReference>
<organism evidence="17 18">
    <name type="scientific">Argiope bruennichi</name>
    <name type="common">Wasp spider</name>
    <name type="synonym">Aranea bruennichi</name>
    <dbReference type="NCBI Taxonomy" id="94029"/>
    <lineage>
        <taxon>Eukaryota</taxon>
        <taxon>Metazoa</taxon>
        <taxon>Ecdysozoa</taxon>
        <taxon>Arthropoda</taxon>
        <taxon>Chelicerata</taxon>
        <taxon>Arachnida</taxon>
        <taxon>Araneae</taxon>
        <taxon>Araneomorphae</taxon>
        <taxon>Entelegynae</taxon>
        <taxon>Araneoidea</taxon>
        <taxon>Araneidae</taxon>
        <taxon>Argiope</taxon>
    </lineage>
</organism>
<evidence type="ECO:0000256" key="13">
    <source>
        <dbReference type="SAM" id="MobiDB-lite"/>
    </source>
</evidence>
<feature type="disulfide bond" evidence="12">
    <location>
        <begin position="164"/>
        <end position="176"/>
    </location>
</feature>
<dbReference type="PROSITE" id="PS50068">
    <property type="entry name" value="LDLRA_2"/>
    <property type="match status" value="5"/>
</dbReference>
<dbReference type="InterPro" id="IPR023415">
    <property type="entry name" value="LDLR_class-A_CS"/>
</dbReference>
<feature type="compositionally biased region" description="Low complexity" evidence="13">
    <location>
        <begin position="455"/>
        <end position="469"/>
    </location>
</feature>
<sequence>MELLLFTKVIFSWCFANVYSLSESKFSYLHKNPSTFDCPNLVVTEPEGIISSPFYPDYYPSHLSCGWHIQGNVGDVISITFDHIDIEESCCCDSHPCCLSNWLKISPLRNGTEKIFCGNEFQHYRNILSNSNKVWVKFHISEVKKGGRGFQFHYKIIPGSSIRCKSNEIKCLNSKCVPSVLRCNGFSDCEDGSDELYCSNRCSSGRSCRTQFHCYDASKHCDGVVDCQDFSDEIDCGFCSYNLTRCGVNSTKCYDPLTQRCDKIFDCENGEDEVDCSVLCPGKIICESRRGCYSMKQRCNGVTQCEDASDERNCVPELCNYEHGGFLCDNGRCIQEIWTCDRTDDCGDGSDERNCLRNSVLTAALMGSLICALLLVIAISCTCRLHALRMLENRLSQTRETPLSRMSREFFFREPPPSYAVAVQGDPHRNLCVENLHYSIPVHRSRRRARRTRQSRAASRPPIASSTTAHNERSGPSNPPVISDVELLDDTLPVSLETATVSDLCQLQRPRSKNENCSADSDELKEISLPNEVNCHKNVRHENANSSDNQHNVSIETVSLESLGTVESEPSSSLVSDNRFYCDSDTDPLVV</sequence>
<comment type="caution">
    <text evidence="17">The sequence shown here is derived from an EMBL/GenBank/DDBJ whole genome shotgun (WGS) entry which is preliminary data.</text>
</comment>
<dbReference type="CDD" id="cd00041">
    <property type="entry name" value="CUB"/>
    <property type="match status" value="1"/>
</dbReference>
<dbReference type="InterPro" id="IPR036055">
    <property type="entry name" value="LDL_receptor-like_sf"/>
</dbReference>
<evidence type="ECO:0000256" key="10">
    <source>
        <dbReference type="ARBA" id="ARBA00037878"/>
    </source>
</evidence>
<dbReference type="Pfam" id="PF00057">
    <property type="entry name" value="Ldl_recept_a"/>
    <property type="match status" value="2"/>
</dbReference>
<dbReference type="GO" id="GO:0005886">
    <property type="term" value="C:plasma membrane"/>
    <property type="evidence" value="ECO:0007669"/>
    <property type="project" value="TreeGrafter"/>
</dbReference>